<dbReference type="SUPFAM" id="SSF49464">
    <property type="entry name" value="Carboxypeptidase regulatory domain-like"/>
    <property type="match status" value="1"/>
</dbReference>
<dbReference type="RefSeq" id="WP_015247784.1">
    <property type="nucleotide sequence ID" value="NC_019892.1"/>
</dbReference>
<dbReference type="SUPFAM" id="SSF69318">
    <property type="entry name" value="Integrin alpha N-terminal domain"/>
    <property type="match status" value="1"/>
</dbReference>
<organism evidence="5 6">
    <name type="scientific">Singulisphaera acidiphila (strain ATCC BAA-1392 / DSM 18658 / VKM B-2454 / MOB10)</name>
    <dbReference type="NCBI Taxonomy" id="886293"/>
    <lineage>
        <taxon>Bacteria</taxon>
        <taxon>Pseudomonadati</taxon>
        <taxon>Planctomycetota</taxon>
        <taxon>Planctomycetia</taxon>
        <taxon>Isosphaerales</taxon>
        <taxon>Isosphaeraceae</taxon>
        <taxon>Singulisphaera</taxon>
    </lineage>
</organism>
<proteinExistence type="predicted"/>
<dbReference type="PANTHER" id="PTHR32305">
    <property type="match status" value="1"/>
</dbReference>
<dbReference type="NCBIfam" id="TIGR01643">
    <property type="entry name" value="YD_repeat_2x"/>
    <property type="match status" value="12"/>
</dbReference>
<dbReference type="Proteomes" id="UP000010798">
    <property type="component" value="Chromosome"/>
</dbReference>
<sequence>MSRRQRKPLTPRFESLEPRQMLSHTGWKSGVIPISAAQAHLHLRDDGSARPDLDAFAQQLVSNRQVATRQGLGGLAKALKQHSAYAARNGWGACLAMVLQQHPTYAARHHLTALLTPPATSPASRPGPAVITPTVSTPLATTPIAKNNPSVQTPSVKSPDSTSISPVINPPTVTATVQNVNVGSTLDLTIQPGGLFGQNVTYTITPQPLPDHMTFNRQTGELIFSPAPGQGGVSTYTVAASDGVHKAAVRIPIQANEAQLETTELSGHVVDETGAPRAGIPVAIGDAKSTTDAKGNFTLTGVPTTPGPIKVGDSKSKTDDWLNLTAPVEQLLGHQPYANANNAIIQPLILPKIDWTSTASFRRANSSNAMDVTNPAMPGFDIRVTPGDQAQASGELQLANLSANLSAQHMPPGVSSGMLLYKSVGIDLTKPVQLTMPNTQGYAPGLVVSLLGMNMKTGGHDVIGRMVVSADGATMTSLAPVRLASAPSGAIPNTLNSLAERLDFGSGGGDDSGGSGGSGGGGGGGGGGVPGDGSRFTFTGCLLTTTLVIIIEITSPCDGCETTGNEAAPGVDIPNGGGMPDLGRPQLAMASDAGLVTGDFFQDHQSVLYQSQGYSRGIDLQYSSGQAHPYPVVQAQFTTQTAANSASISSITAQITLGGVLQGSPVTYYTPGGLADNTTYTLPLQVDASALPTGVYHYSMVITENFGSSSPSSITSTIKGDVNIVNAVSSPYGAGWSVGGLQQLSQLTTGGSVLITAGQQGTERFDTLYNNGQSYLQDLALATSTSDSQILANDGRAHFTSTSSITTSNVVGTVAGTFNGDGKPDQAVLNSSELAILINNGLGGFSAGATYSLPSGTTGKALAVGNFSGHTNGVLDLAVLLVPSYVAGNYSVAVYVGNGDGTFASPVVTSAGNGVSSGTTPNTMVAVDVNNDGLDDLAFTTDNGLVDVMLATGSGSLGSASTLPLPSTDTAVALVAVDYNHDGKQDLVVEIKDSDITEYGNPFIGLDVFTGDGTGGYTFTAWTFADGHAAHGTIGIVAGKFNGDADGLEIAVPLGNQSLEAYVQVFPLTVSGTWGAGKMIKTNGSYFGSGGNIVAADFNGTGKPGIALTDGSGEVHLILPDPGSSGFLPTSSFTSTYGMLAAAPFAQHAASLTYAGPLSDPSTLIHNSNGTWTRTYPNGTVFQFDSAGRETSMTDRNGNATTFGYVTSGAAAGALQTMTDPVGLVTTLTYDTYGHLQKITDPAARVTTITVDSNANLTQIVDPDGATSQYGYSTPSNHLVTTEVSPNGHTATAHYDSFGLLSSETLFDGTSTTSVTPAKSRGLTAYGGIGTLATGFKGSVTDPNGRTTTIGFSWMSHPTGTSDATGASTSTKYSNRGFPVARTDALNRTTTYTYDVDGNVTSITLPGNVHNYFTGEDSEIETITYGVNSVPTSITDFNGNTTTFTLDSHGNVLRRTDPDSLHEDWTYNSAGQVLTDTDRKGHTTTFAYDSRGQLTTITYPGTGTGTGTPHVVYGYDSAGDITSVTDELSHTTTMTYDLAGRVLSMQNPIQAGAGKATSYTYDADGNLLTVTDALGHVTSFAYNARDEQTGMTDAVNQGTSHHTTYTYDASGNLKTMTDPLGHTTTFGYDNANRLTSATDPNGNTTTYYYDLTGALVAAATPGDAYNGTRSTSYFRDVDGRVQVLHLPTIMDEYTNIYISDYTFGYDANGNRTTVLDPNGHTTTNAYDSLNRLTSVKDPLSHVTTYGYDANGNQATVTDPLGHVTSFAYDDRNRLVSQTAPTGGGTTTYSYDLAGRLTSLTDPVGNATTYTYDAANRMATETSPTGGVTTYTYDLVGNLTQKVDPLGRIIQYTYDADNRETTEKWLPIGGGSAFYTMTITYDSAGRATSIADNNSHYAYTYDNAGRLITVDDQGTTGLPQVTLTYGYDYDGDRTSMTDSLGGVVSYSYDQMGRLYRETQSGGPGISPERVDFGYDLNSNLTSLTRYSDLAGTSTVLVSAYTYDAANRLTDLVHETSLYGGTVVSKYGYTLDAVNRLTQEVKIWTTTGGTTSDTLNYSYTNDGQLKGITHSNGSFSGESFGYDSNGNRNTTGYTTGTGNQITSDGTFNYAYDVEGNLTSKTEVSSGDETLYKWDYRNRLIEVDQLVGGSIAVLATYTYDAADRRIGVTEGGATRWTLFDVNSPVLDFDSLGTQTARYLHGPTNGTAVDQVLARDTAGGVAWYLSDRLGSIGDIIDNSAGLIDHVDYSAYGQVLNETWPTAGDRFKYAGMEFDMSTGLNLAKYRVEDPFTGRWISQDPLGFYAGDSNTYRYSSNNSINFSDPSGLAPKLLDDYTKDPVDPIRPYPNPYKPRHPKEPSPGDAFLDQNVLDKLCQEMEKTKKKRVEHGGTIVWSPTNGFDFTDNGVTKREHNHIMIHDPKRLQDGTKLQGSDYIIIAYVHIHVASDTVSPADQNFRKTRLNRAPFYMISPNGTIKDVKDKSRIGSISCDNAN</sequence>
<dbReference type="KEGG" id="saci:Sinac_4480"/>
<reference evidence="5 6" key="1">
    <citation type="submission" date="2012-02" db="EMBL/GenBank/DDBJ databases">
        <title>Complete sequence of chromosome of Singulisphaera acidiphila DSM 18658.</title>
        <authorList>
            <consortium name="US DOE Joint Genome Institute (JGI-PGF)"/>
            <person name="Lucas S."/>
            <person name="Copeland A."/>
            <person name="Lapidus A."/>
            <person name="Glavina del Rio T."/>
            <person name="Dalin E."/>
            <person name="Tice H."/>
            <person name="Bruce D."/>
            <person name="Goodwin L."/>
            <person name="Pitluck S."/>
            <person name="Peters L."/>
            <person name="Ovchinnikova G."/>
            <person name="Chertkov O."/>
            <person name="Kyrpides N."/>
            <person name="Mavromatis K."/>
            <person name="Ivanova N."/>
            <person name="Brettin T."/>
            <person name="Detter J.C."/>
            <person name="Han C."/>
            <person name="Larimer F."/>
            <person name="Land M."/>
            <person name="Hauser L."/>
            <person name="Markowitz V."/>
            <person name="Cheng J.-F."/>
            <person name="Hugenholtz P."/>
            <person name="Woyke T."/>
            <person name="Wu D."/>
            <person name="Tindall B."/>
            <person name="Pomrenke H."/>
            <person name="Brambilla E."/>
            <person name="Klenk H.-P."/>
            <person name="Eisen J.A."/>
        </authorList>
    </citation>
    <scope>NUCLEOTIDE SEQUENCE [LARGE SCALE GENOMIC DNA]</scope>
    <source>
        <strain evidence="6">ATCC BAA-1392 / DSM 18658 / VKM B-2454 / MOB10</strain>
    </source>
</reference>
<dbReference type="InterPro" id="IPR013517">
    <property type="entry name" value="FG-GAP"/>
</dbReference>
<dbReference type="HOGENOM" id="CLU_228620_0_0_0"/>
<dbReference type="InterPro" id="IPR008969">
    <property type="entry name" value="CarboxyPept-like_regulatory"/>
</dbReference>
<evidence type="ECO:0000259" key="4">
    <source>
        <dbReference type="Pfam" id="PF25023"/>
    </source>
</evidence>
<dbReference type="GO" id="GO:0005509">
    <property type="term" value="F:calcium ion binding"/>
    <property type="evidence" value="ECO:0007669"/>
    <property type="project" value="InterPro"/>
</dbReference>
<name>L0DIM5_SINAD</name>
<evidence type="ECO:0000256" key="1">
    <source>
        <dbReference type="ARBA" id="ARBA00022729"/>
    </source>
</evidence>
<keyword evidence="2" id="KW-0677">Repeat</keyword>
<dbReference type="Pfam" id="PF13517">
    <property type="entry name" value="FG-GAP_3"/>
    <property type="match status" value="2"/>
</dbReference>
<dbReference type="InterPro" id="IPR056823">
    <property type="entry name" value="TEN-like_YD-shell"/>
</dbReference>
<feature type="domain" description="Teneurin-like YD-shell" evidence="4">
    <location>
        <begin position="1178"/>
        <end position="1312"/>
    </location>
</feature>
<gene>
    <name evidence="5" type="ordered locus">Sinac_4480</name>
</gene>
<dbReference type="Gene3D" id="2.180.10.10">
    <property type="entry name" value="RHS repeat-associated core"/>
    <property type="match status" value="5"/>
</dbReference>
<feature type="region of interest" description="Disordered" evidence="3">
    <location>
        <begin position="501"/>
        <end position="530"/>
    </location>
</feature>
<dbReference type="InterPro" id="IPR015919">
    <property type="entry name" value="Cadherin-like_sf"/>
</dbReference>
<dbReference type="Pfam" id="PF25023">
    <property type="entry name" value="TEN_YD-shell"/>
    <property type="match status" value="2"/>
</dbReference>
<feature type="domain" description="Teneurin-like YD-shell" evidence="4">
    <location>
        <begin position="2017"/>
        <end position="2312"/>
    </location>
</feature>
<evidence type="ECO:0000313" key="5">
    <source>
        <dbReference type="EMBL" id="AGA28668.1"/>
    </source>
</evidence>
<feature type="compositionally biased region" description="Gly residues" evidence="3">
    <location>
        <begin position="505"/>
        <end position="530"/>
    </location>
</feature>
<dbReference type="InterPro" id="IPR050708">
    <property type="entry name" value="T6SS_VgrG/RHS"/>
</dbReference>
<dbReference type="EMBL" id="CP003364">
    <property type="protein sequence ID" value="AGA28668.1"/>
    <property type="molecule type" value="Genomic_DNA"/>
</dbReference>
<dbReference type="NCBIfam" id="TIGR03696">
    <property type="entry name" value="Rhs_assc_core"/>
    <property type="match status" value="1"/>
</dbReference>
<accession>L0DIM5</accession>
<dbReference type="Pfam" id="PF05593">
    <property type="entry name" value="RHS_repeat"/>
    <property type="match status" value="8"/>
</dbReference>
<keyword evidence="1" id="KW-0732">Signal</keyword>
<evidence type="ECO:0000256" key="2">
    <source>
        <dbReference type="ARBA" id="ARBA00022737"/>
    </source>
</evidence>
<dbReference type="InterPro" id="IPR022385">
    <property type="entry name" value="Rhs_assc_core"/>
</dbReference>
<evidence type="ECO:0000313" key="6">
    <source>
        <dbReference type="Proteomes" id="UP000010798"/>
    </source>
</evidence>
<dbReference type="SUPFAM" id="SSF49313">
    <property type="entry name" value="Cadherin-like"/>
    <property type="match status" value="1"/>
</dbReference>
<feature type="compositionally biased region" description="Basic and acidic residues" evidence="3">
    <location>
        <begin position="2327"/>
        <end position="2336"/>
    </location>
</feature>
<dbReference type="GO" id="GO:0016020">
    <property type="term" value="C:membrane"/>
    <property type="evidence" value="ECO:0007669"/>
    <property type="project" value="InterPro"/>
</dbReference>
<keyword evidence="6" id="KW-1185">Reference proteome</keyword>
<dbReference type="InterPro" id="IPR028994">
    <property type="entry name" value="Integrin_alpha_N"/>
</dbReference>
<feature type="region of interest" description="Disordered" evidence="3">
    <location>
        <begin position="2327"/>
        <end position="2357"/>
    </location>
</feature>
<evidence type="ECO:0000256" key="3">
    <source>
        <dbReference type="SAM" id="MobiDB-lite"/>
    </source>
</evidence>
<dbReference type="eggNOG" id="COG3209">
    <property type="taxonomic scope" value="Bacteria"/>
</dbReference>
<dbReference type="PANTHER" id="PTHR32305:SF15">
    <property type="entry name" value="PROTEIN RHSA-RELATED"/>
    <property type="match status" value="1"/>
</dbReference>
<feature type="region of interest" description="Disordered" evidence="3">
    <location>
        <begin position="141"/>
        <end position="164"/>
    </location>
</feature>
<protein>
    <submittedName>
        <fullName evidence="5">RHS repeat-associated core domain protein</fullName>
    </submittedName>
</protein>
<dbReference type="Gene3D" id="3.90.930.1">
    <property type="match status" value="1"/>
</dbReference>
<dbReference type="InterPro" id="IPR031325">
    <property type="entry name" value="RHS_repeat"/>
</dbReference>
<dbReference type="InterPro" id="IPR006530">
    <property type="entry name" value="YD"/>
</dbReference>